<evidence type="ECO:0000313" key="2">
    <source>
        <dbReference type="Proteomes" id="UP001239111"/>
    </source>
</evidence>
<organism evidence="1 2">
    <name type="scientific">Eretmocerus hayati</name>
    <dbReference type="NCBI Taxonomy" id="131215"/>
    <lineage>
        <taxon>Eukaryota</taxon>
        <taxon>Metazoa</taxon>
        <taxon>Ecdysozoa</taxon>
        <taxon>Arthropoda</taxon>
        <taxon>Hexapoda</taxon>
        <taxon>Insecta</taxon>
        <taxon>Pterygota</taxon>
        <taxon>Neoptera</taxon>
        <taxon>Endopterygota</taxon>
        <taxon>Hymenoptera</taxon>
        <taxon>Apocrita</taxon>
        <taxon>Proctotrupomorpha</taxon>
        <taxon>Chalcidoidea</taxon>
        <taxon>Aphelinidae</taxon>
        <taxon>Aphelininae</taxon>
        <taxon>Eretmocerus</taxon>
    </lineage>
</organism>
<protein>
    <submittedName>
        <fullName evidence="1">Uncharacterized protein</fullName>
    </submittedName>
</protein>
<reference evidence="1" key="1">
    <citation type="submission" date="2023-04" db="EMBL/GenBank/DDBJ databases">
        <title>A chromosome-level genome assembly of the parasitoid wasp Eretmocerus hayati.</title>
        <authorList>
            <person name="Zhong Y."/>
            <person name="Liu S."/>
            <person name="Liu Y."/>
        </authorList>
    </citation>
    <scope>NUCLEOTIDE SEQUENCE</scope>
    <source>
        <strain evidence="1">ZJU_SS_LIU_2023</strain>
    </source>
</reference>
<name>A0ACC2NSW7_9HYME</name>
<sequence>MKRIESSLFRRRRLKLWCQLVTLLRLPKHFHGGCGYASQTVRLWKVQYRGLFKLSHLMTVLTSPGRREREQATTSYFHGGGCGIVRGRECVNDTSHFHGGGCGIVRGRQFVNDTSHFHGGG</sequence>
<gene>
    <name evidence="1" type="ORF">QAD02_005611</name>
</gene>
<keyword evidence="2" id="KW-1185">Reference proteome</keyword>
<dbReference type="EMBL" id="CM056743">
    <property type="protein sequence ID" value="KAJ8674349.1"/>
    <property type="molecule type" value="Genomic_DNA"/>
</dbReference>
<comment type="caution">
    <text evidence="1">The sequence shown here is derived from an EMBL/GenBank/DDBJ whole genome shotgun (WGS) entry which is preliminary data.</text>
</comment>
<dbReference type="Proteomes" id="UP001239111">
    <property type="component" value="Chromosome 3"/>
</dbReference>
<accession>A0ACC2NSW7</accession>
<proteinExistence type="predicted"/>
<evidence type="ECO:0000313" key="1">
    <source>
        <dbReference type="EMBL" id="KAJ8674349.1"/>
    </source>
</evidence>